<proteinExistence type="predicted"/>
<keyword evidence="3" id="KW-1185">Reference proteome</keyword>
<dbReference type="Pfam" id="PF07883">
    <property type="entry name" value="Cupin_2"/>
    <property type="match status" value="1"/>
</dbReference>
<dbReference type="SUPFAM" id="SSF51182">
    <property type="entry name" value="RmlC-like cupins"/>
    <property type="match status" value="1"/>
</dbReference>
<dbReference type="STRING" id="310780.SAMN05216267_101794"/>
<evidence type="ECO:0000313" key="3">
    <source>
        <dbReference type="Proteomes" id="UP000181951"/>
    </source>
</evidence>
<feature type="domain" description="Cupin type-2" evidence="1">
    <location>
        <begin position="38"/>
        <end position="100"/>
    </location>
</feature>
<accession>A0A1H8LYU2</accession>
<evidence type="ECO:0000313" key="2">
    <source>
        <dbReference type="EMBL" id="SEO10314.1"/>
    </source>
</evidence>
<dbReference type="CDD" id="cd20299">
    <property type="entry name" value="cupin_YP766765-like"/>
    <property type="match status" value="1"/>
</dbReference>
<protein>
    <submittedName>
        <fullName evidence="2">Cupin domain-containing protein</fullName>
    </submittedName>
</protein>
<name>A0A1H8LYU2_9ACTN</name>
<dbReference type="EMBL" id="FODD01000017">
    <property type="protein sequence ID" value="SEO10314.1"/>
    <property type="molecule type" value="Genomic_DNA"/>
</dbReference>
<organism evidence="2 3">
    <name type="scientific">Actinacidiphila rubida</name>
    <dbReference type="NCBI Taxonomy" id="310780"/>
    <lineage>
        <taxon>Bacteria</taxon>
        <taxon>Bacillati</taxon>
        <taxon>Actinomycetota</taxon>
        <taxon>Actinomycetes</taxon>
        <taxon>Kitasatosporales</taxon>
        <taxon>Streptomycetaceae</taxon>
        <taxon>Actinacidiphila</taxon>
    </lineage>
</organism>
<dbReference type="Gene3D" id="2.60.120.10">
    <property type="entry name" value="Jelly Rolls"/>
    <property type="match status" value="1"/>
</dbReference>
<dbReference type="InterPro" id="IPR014710">
    <property type="entry name" value="RmlC-like_jellyroll"/>
</dbReference>
<dbReference type="InterPro" id="IPR013096">
    <property type="entry name" value="Cupin_2"/>
</dbReference>
<dbReference type="RefSeq" id="WP_069461666.1">
    <property type="nucleotide sequence ID" value="NZ_FODD01000017.1"/>
</dbReference>
<gene>
    <name evidence="2" type="ORF">SAMN05216267_101794</name>
</gene>
<dbReference type="AlphaFoldDB" id="A0A1H8LYU2"/>
<evidence type="ECO:0000259" key="1">
    <source>
        <dbReference type="Pfam" id="PF07883"/>
    </source>
</evidence>
<dbReference type="OrthoDB" id="5145129at2"/>
<sequence>MPFTTADEAVVHEMHGARFTSYAASPLGSTELCAWRTDVRAGSSGPVHRISREEVFLVLSGAVELSLDDETRLLHAGDAAIAPAGSSVAVANPTEEPAAMWVTTSIGLHATLADGSRIAPPWAS</sequence>
<reference evidence="2 3" key="1">
    <citation type="submission" date="2016-10" db="EMBL/GenBank/DDBJ databases">
        <authorList>
            <person name="de Groot N.N."/>
        </authorList>
    </citation>
    <scope>NUCLEOTIDE SEQUENCE [LARGE SCALE GENOMIC DNA]</scope>
    <source>
        <strain evidence="2 3">CGMCC 4.2026</strain>
    </source>
</reference>
<dbReference type="Proteomes" id="UP000181951">
    <property type="component" value="Unassembled WGS sequence"/>
</dbReference>
<dbReference type="InterPro" id="IPR011051">
    <property type="entry name" value="RmlC_Cupin_sf"/>
</dbReference>